<feature type="transmembrane region" description="Helical" evidence="7">
    <location>
        <begin position="1247"/>
        <end position="1269"/>
    </location>
</feature>
<proteinExistence type="inferred from homology"/>
<feature type="transmembrane region" description="Helical" evidence="7">
    <location>
        <begin position="971"/>
        <end position="989"/>
    </location>
</feature>
<evidence type="ECO:0000256" key="1">
    <source>
        <dbReference type="ARBA" id="ARBA00004141"/>
    </source>
</evidence>
<accession>A0A8T0G347</accession>
<keyword evidence="3 7" id="KW-0812">Transmembrane</keyword>
<dbReference type="GO" id="GO:0006937">
    <property type="term" value="P:regulation of muscle contraction"/>
    <property type="evidence" value="ECO:0007669"/>
    <property type="project" value="TreeGrafter"/>
</dbReference>
<dbReference type="PANTHER" id="PTHR19444">
    <property type="entry name" value="UNC-93 RELATED"/>
    <property type="match status" value="1"/>
</dbReference>
<evidence type="ECO:0000313" key="9">
    <source>
        <dbReference type="Proteomes" id="UP000807504"/>
    </source>
</evidence>
<dbReference type="SUPFAM" id="SSF103473">
    <property type="entry name" value="MFS general substrate transporter"/>
    <property type="match status" value="2"/>
</dbReference>
<dbReference type="Pfam" id="PF05978">
    <property type="entry name" value="UNC-93"/>
    <property type="match status" value="1"/>
</dbReference>
<keyword evidence="9" id="KW-1185">Reference proteome</keyword>
<feature type="transmembrane region" description="Helical" evidence="7">
    <location>
        <begin position="1163"/>
        <end position="1183"/>
    </location>
</feature>
<dbReference type="Gene3D" id="1.20.1250.20">
    <property type="entry name" value="MFS general substrate transporter like domains"/>
    <property type="match status" value="1"/>
</dbReference>
<reference evidence="8" key="2">
    <citation type="submission" date="2020-06" db="EMBL/GenBank/DDBJ databases">
        <authorList>
            <person name="Sheffer M."/>
        </authorList>
    </citation>
    <scope>NUCLEOTIDE SEQUENCE</scope>
</reference>
<reference evidence="8" key="1">
    <citation type="journal article" date="2020" name="bioRxiv">
        <title>Chromosome-level reference genome of the European wasp spider Argiope bruennichi: a resource for studies on range expansion and evolutionary adaptation.</title>
        <authorList>
            <person name="Sheffer M.M."/>
            <person name="Hoppe A."/>
            <person name="Krehenwinkel H."/>
            <person name="Uhl G."/>
            <person name="Kuss A.W."/>
            <person name="Jensen L."/>
            <person name="Jensen C."/>
            <person name="Gillespie R.G."/>
            <person name="Hoff K.J."/>
            <person name="Prost S."/>
        </authorList>
    </citation>
    <scope>NUCLEOTIDE SEQUENCE</scope>
</reference>
<keyword evidence="4 7" id="KW-1133">Transmembrane helix</keyword>
<feature type="compositionally biased region" description="Basic and acidic residues" evidence="6">
    <location>
        <begin position="286"/>
        <end position="298"/>
    </location>
</feature>
<feature type="compositionally biased region" description="Polar residues" evidence="6">
    <location>
        <begin position="140"/>
        <end position="150"/>
    </location>
</feature>
<feature type="region of interest" description="Disordered" evidence="6">
    <location>
        <begin position="434"/>
        <end position="457"/>
    </location>
</feature>
<evidence type="ECO:0000256" key="7">
    <source>
        <dbReference type="SAM" id="Phobius"/>
    </source>
</evidence>
<dbReference type="InterPro" id="IPR010291">
    <property type="entry name" value="Ion_channel_UNC-93"/>
</dbReference>
<feature type="transmembrane region" description="Helical" evidence="7">
    <location>
        <begin position="1213"/>
        <end position="1231"/>
    </location>
</feature>
<feature type="compositionally biased region" description="Basic and acidic residues" evidence="6">
    <location>
        <begin position="434"/>
        <end position="448"/>
    </location>
</feature>
<protein>
    <submittedName>
        <fullName evidence="8">Protein unc-93 like protein</fullName>
    </submittedName>
</protein>
<feature type="region of interest" description="Disordered" evidence="6">
    <location>
        <begin position="135"/>
        <end position="154"/>
    </location>
</feature>
<feature type="region of interest" description="Disordered" evidence="6">
    <location>
        <begin position="485"/>
        <end position="550"/>
    </location>
</feature>
<evidence type="ECO:0000256" key="5">
    <source>
        <dbReference type="ARBA" id="ARBA00023136"/>
    </source>
</evidence>
<comment type="subcellular location">
    <subcellularLocation>
        <location evidence="1">Membrane</location>
        <topology evidence="1">Multi-pass membrane protein</topology>
    </subcellularLocation>
</comment>
<feature type="compositionally biased region" description="Basic and acidic residues" evidence="6">
    <location>
        <begin position="616"/>
        <end position="637"/>
    </location>
</feature>
<dbReference type="GO" id="GO:0005886">
    <property type="term" value="C:plasma membrane"/>
    <property type="evidence" value="ECO:0007669"/>
    <property type="project" value="TreeGrafter"/>
</dbReference>
<dbReference type="GO" id="GO:0055120">
    <property type="term" value="C:striated muscle dense body"/>
    <property type="evidence" value="ECO:0007669"/>
    <property type="project" value="TreeGrafter"/>
</dbReference>
<sequence length="1398" mass="160732">MTEGNKLFLPDFVDLYMSYLTKLLEASPKGLLDIYEFSAQYFENKLKERPGKTKKNDKKIITFQRDVPNDPGKRQFLPDFSYDSVLILHPELSSPDSSFEENMEHLLNKEMQVIHHLNNPINQQKHERNLLKKPDAFQRNGGTNRFTYQDNDPDEHTKAFLEDQKFLRREREKAERIYENGKQENYNGSMDNDSKMQKKQKIIIDLEKFLKDFNLEKMMDNNRDRKENLKLSNNNDNGNFDKANNTNNYQDLAQKYFHPVPPNHPKVHQQKRKKKIHRKEQQEDELEKRNIHPSEQYKNKMKLQTIKTSDKAKTFIDAQFSSRDEVLNQIVEFSKLLPNCLEIMNKLFNDLEIKTQNSKDQKDNSHFISHPLKIPDSFPAVLNEECENEADKQKIRHKTFCTTSSQTDFAELTDINSSVLTSAMFEAKRLRSHGKSDLNHDLDKDPNHPFEPQRNNQSKNEYACSLFQQEICHQNENYCDDCNSDKKTTRKQEQDNKTSNASRSNKKSSNHSVEQNKKLWDDINGPKERHNNGNISRSQSDSAISLQSNQNAHKKDLARAFLSRLEKICQTDERDDPFFRSSPGIIQISTQEPSTDREKAFKSTGDLPQRPKSRKSRESEESSDRETDHKGKESFSLLDPRRYPIEKKREKLKNLFYKIPDDNKAKDKHGGYNHDEKQHDFETDEGMKYNGQDICSDSEKRDPIHTDSSSFFISAPILHQPVQIFPELALEKKFAKSTGDVPKEMALQFRMKDGRRKRFKRKLRPEDKLEDPRMGGFFTLLDPKRSFGGRKEISYQKLAKVDIETMAVEAEVDAEGRTKLVVHDFHQATSKLQMNILKSRQVYKEAALKMRSKSSDDNWHVSVTGKSWLRSYFTTRMIRRYQKQLESDKIDTETEDLATPVLKHCECKYGLGSYFSQRSLLGSIRMCGLSMLQTTMNKEKGTATQVVLYLSNGISSLLFSNYLVRKLGTKNAHLVGMILYLPYIAANFYPSWITLVPSAVMIGIGSALVWGAQGTYFNECSVLYRDLADKSTNYVPNLVIPNTDGTKELLGKNFIEKAEGLNSEENSIKEIFELQGTGNVQNSHNQKSKSLSSVNSLFFGFHGLSYCSAHVWSNLISFYVLASEHTENYNKTSNCSCGADFCSTDQVCVDAKIEEVPANIRQYYTGVCFACGILAALLIWLVVDHLEKSKRRVTLSWNHIFATIKFMRNKEQVFIIPFTLCTSMLQAFYMADFTKSYIACSWSTSRIGLVSVFFGVAASLSSIISGLLTRQLGRRIVLICGQIINIVSLVLLYLWTPDAQQPIIFYLAGGTFGFLCGMFHSQTKALYGVFFQGEEETAFSSLNLYGSIGLALPFLYGEFFCTSVKLYIMFTIACLGLLGYLLAERSFSLRDKQSETFK</sequence>
<evidence type="ECO:0000256" key="6">
    <source>
        <dbReference type="SAM" id="MobiDB-lite"/>
    </source>
</evidence>
<feature type="transmembrane region" description="Helical" evidence="7">
    <location>
        <begin position="946"/>
        <end position="964"/>
    </location>
</feature>
<dbReference type="GO" id="GO:0043266">
    <property type="term" value="P:regulation of potassium ion transport"/>
    <property type="evidence" value="ECO:0007669"/>
    <property type="project" value="TreeGrafter"/>
</dbReference>
<gene>
    <name evidence="8" type="ORF">HNY73_001200</name>
</gene>
<dbReference type="EMBL" id="JABXBU010000001">
    <property type="protein sequence ID" value="KAF8796868.1"/>
    <property type="molecule type" value="Genomic_DNA"/>
</dbReference>
<evidence type="ECO:0000313" key="8">
    <source>
        <dbReference type="EMBL" id="KAF8796868.1"/>
    </source>
</evidence>
<dbReference type="InterPro" id="IPR011701">
    <property type="entry name" value="MFS"/>
</dbReference>
<evidence type="ECO:0000256" key="4">
    <source>
        <dbReference type="ARBA" id="ARBA00022989"/>
    </source>
</evidence>
<feature type="compositionally biased region" description="Polar residues" evidence="6">
    <location>
        <begin position="532"/>
        <end position="550"/>
    </location>
</feature>
<evidence type="ECO:0000256" key="2">
    <source>
        <dbReference type="ARBA" id="ARBA00009172"/>
    </source>
</evidence>
<evidence type="ECO:0000256" key="3">
    <source>
        <dbReference type="ARBA" id="ARBA00022692"/>
    </source>
</evidence>
<name>A0A8T0G347_ARGBR</name>
<feature type="transmembrane region" description="Helical" evidence="7">
    <location>
        <begin position="1366"/>
        <end position="1383"/>
    </location>
</feature>
<feature type="compositionally biased region" description="Basic residues" evidence="6">
    <location>
        <begin position="265"/>
        <end position="278"/>
    </location>
</feature>
<feature type="transmembrane region" description="Helical" evidence="7">
    <location>
        <begin position="1342"/>
        <end position="1360"/>
    </location>
</feature>
<dbReference type="InterPro" id="IPR051951">
    <property type="entry name" value="UNC-93_regulatory"/>
</dbReference>
<feature type="transmembrane region" description="Helical" evidence="7">
    <location>
        <begin position="1097"/>
        <end position="1122"/>
    </location>
</feature>
<dbReference type="PANTHER" id="PTHR19444:SF11">
    <property type="entry name" value="UNC93-LIKE PROTEIN"/>
    <property type="match status" value="1"/>
</dbReference>
<dbReference type="InterPro" id="IPR036259">
    <property type="entry name" value="MFS_trans_sf"/>
</dbReference>
<dbReference type="GO" id="GO:0015459">
    <property type="term" value="F:potassium channel regulator activity"/>
    <property type="evidence" value="ECO:0007669"/>
    <property type="project" value="TreeGrafter"/>
</dbReference>
<organism evidence="8 9">
    <name type="scientific">Argiope bruennichi</name>
    <name type="common">Wasp spider</name>
    <name type="synonym">Aranea bruennichi</name>
    <dbReference type="NCBI Taxonomy" id="94029"/>
    <lineage>
        <taxon>Eukaryota</taxon>
        <taxon>Metazoa</taxon>
        <taxon>Ecdysozoa</taxon>
        <taxon>Arthropoda</taxon>
        <taxon>Chelicerata</taxon>
        <taxon>Arachnida</taxon>
        <taxon>Araneae</taxon>
        <taxon>Araneomorphae</taxon>
        <taxon>Entelegynae</taxon>
        <taxon>Araneoidea</taxon>
        <taxon>Araneidae</taxon>
        <taxon>Argiope</taxon>
    </lineage>
</organism>
<feature type="transmembrane region" description="Helical" evidence="7">
    <location>
        <begin position="1276"/>
        <end position="1296"/>
    </location>
</feature>
<feature type="transmembrane region" description="Helical" evidence="7">
    <location>
        <begin position="1302"/>
        <end position="1321"/>
    </location>
</feature>
<keyword evidence="5 7" id="KW-0472">Membrane</keyword>
<feature type="region of interest" description="Disordered" evidence="6">
    <location>
        <begin position="259"/>
        <end position="298"/>
    </location>
</feature>
<feature type="transmembrane region" description="Helical" evidence="7">
    <location>
        <begin position="995"/>
        <end position="1017"/>
    </location>
</feature>
<feature type="compositionally biased region" description="Low complexity" evidence="6">
    <location>
        <begin position="230"/>
        <end position="246"/>
    </location>
</feature>
<dbReference type="Pfam" id="PF07690">
    <property type="entry name" value="MFS_1"/>
    <property type="match status" value="1"/>
</dbReference>
<feature type="compositionally biased region" description="Basic and acidic residues" evidence="6">
    <location>
        <begin position="514"/>
        <end position="531"/>
    </location>
</feature>
<dbReference type="GO" id="GO:0022857">
    <property type="term" value="F:transmembrane transporter activity"/>
    <property type="evidence" value="ECO:0007669"/>
    <property type="project" value="InterPro"/>
</dbReference>
<feature type="region of interest" description="Disordered" evidence="6">
    <location>
        <begin position="574"/>
        <end position="637"/>
    </location>
</feature>
<comment type="caution">
    <text evidence="8">The sequence shown here is derived from an EMBL/GenBank/DDBJ whole genome shotgun (WGS) entry which is preliminary data.</text>
</comment>
<feature type="region of interest" description="Disordered" evidence="6">
    <location>
        <begin position="224"/>
        <end position="246"/>
    </location>
</feature>
<comment type="similarity">
    <text evidence="2">Belongs to the unc-93 family.</text>
</comment>
<dbReference type="Proteomes" id="UP000807504">
    <property type="component" value="Unassembled WGS sequence"/>
</dbReference>
<feature type="compositionally biased region" description="Basic and acidic residues" evidence="6">
    <location>
        <begin position="485"/>
        <end position="496"/>
    </location>
</feature>